<organism evidence="2 3">
    <name type="scientific">Halosimplex aquaticum</name>
    <dbReference type="NCBI Taxonomy" id="3026162"/>
    <lineage>
        <taxon>Archaea</taxon>
        <taxon>Methanobacteriati</taxon>
        <taxon>Methanobacteriota</taxon>
        <taxon>Stenosarchaea group</taxon>
        <taxon>Halobacteria</taxon>
        <taxon>Halobacteriales</taxon>
        <taxon>Haloarculaceae</taxon>
        <taxon>Halosimplex</taxon>
    </lineage>
</organism>
<evidence type="ECO:0000256" key="1">
    <source>
        <dbReference type="SAM" id="Phobius"/>
    </source>
</evidence>
<proteinExistence type="predicted"/>
<comment type="caution">
    <text evidence="2">The sequence shown here is derived from an EMBL/GenBank/DDBJ whole genome shotgun (WGS) entry which is preliminary data.</text>
</comment>
<protein>
    <recommendedName>
        <fullName evidence="4">DUF1648 domain-containing protein</fullName>
    </recommendedName>
</protein>
<dbReference type="GeneID" id="78821617"/>
<dbReference type="AlphaFoldDB" id="A0ABD5Y6D0"/>
<evidence type="ECO:0000313" key="3">
    <source>
        <dbReference type="Proteomes" id="UP001596432"/>
    </source>
</evidence>
<name>A0ABD5Y6D0_9EURY</name>
<dbReference type="Proteomes" id="UP001596432">
    <property type="component" value="Unassembled WGS sequence"/>
</dbReference>
<evidence type="ECO:0008006" key="4">
    <source>
        <dbReference type="Google" id="ProtNLM"/>
    </source>
</evidence>
<reference evidence="2 3" key="1">
    <citation type="journal article" date="2019" name="Int. J. Syst. Evol. Microbiol.">
        <title>The Global Catalogue of Microorganisms (GCM) 10K type strain sequencing project: providing services to taxonomists for standard genome sequencing and annotation.</title>
        <authorList>
            <consortium name="The Broad Institute Genomics Platform"/>
            <consortium name="The Broad Institute Genome Sequencing Center for Infectious Disease"/>
            <person name="Wu L."/>
            <person name="Ma J."/>
        </authorList>
    </citation>
    <scope>NUCLEOTIDE SEQUENCE [LARGE SCALE GENOMIC DNA]</scope>
    <source>
        <strain evidence="2 3">XZYJT29</strain>
    </source>
</reference>
<dbReference type="EMBL" id="JBHTAS010000001">
    <property type="protein sequence ID" value="MFC7141305.1"/>
    <property type="molecule type" value="Genomic_DNA"/>
</dbReference>
<feature type="transmembrane region" description="Helical" evidence="1">
    <location>
        <begin position="98"/>
        <end position="118"/>
    </location>
</feature>
<accession>A0ABD5Y6D0</accession>
<dbReference type="RefSeq" id="WP_274322391.1">
    <property type="nucleotide sequence ID" value="NZ_CP118158.1"/>
</dbReference>
<gene>
    <name evidence="2" type="ORF">ACFQMA_15885</name>
</gene>
<evidence type="ECO:0000313" key="2">
    <source>
        <dbReference type="EMBL" id="MFC7141305.1"/>
    </source>
</evidence>
<keyword evidence="3" id="KW-1185">Reference proteome</keyword>
<keyword evidence="1" id="KW-0472">Membrane</keyword>
<keyword evidence="1" id="KW-0812">Transmembrane</keyword>
<keyword evidence="1" id="KW-1133">Transmembrane helix</keyword>
<feature type="transmembrane region" description="Helical" evidence="1">
    <location>
        <begin position="56"/>
        <end position="77"/>
    </location>
</feature>
<sequence length="119" mass="12374">MSASVARGLRPRWTDVTALALVALTVAVAAAALPRLPAEMVVGWHVGLDGRLSRTIGPRVLGVALLPALSVASYAALRTARALVSLDTPRDRRLYDALVHLLLASLCACQVAVVAANLG</sequence>